<organism evidence="7 8">
    <name type="scientific">Mus spicilegus</name>
    <name type="common">Mound-building mouse</name>
    <dbReference type="NCBI Taxonomy" id="10103"/>
    <lineage>
        <taxon>Eukaryota</taxon>
        <taxon>Metazoa</taxon>
        <taxon>Chordata</taxon>
        <taxon>Craniata</taxon>
        <taxon>Vertebrata</taxon>
        <taxon>Euteleostomi</taxon>
        <taxon>Mammalia</taxon>
        <taxon>Eutheria</taxon>
        <taxon>Euarchontoglires</taxon>
        <taxon>Glires</taxon>
        <taxon>Rodentia</taxon>
        <taxon>Myomorpha</taxon>
        <taxon>Muroidea</taxon>
        <taxon>Muridae</taxon>
        <taxon>Murinae</taxon>
        <taxon>Mus</taxon>
        <taxon>Mus</taxon>
    </lineage>
</organism>
<evidence type="ECO:0000313" key="7">
    <source>
        <dbReference type="Ensembl" id="ENSMSIP00000010702.1"/>
    </source>
</evidence>
<feature type="compositionally biased region" description="Polar residues" evidence="5">
    <location>
        <begin position="664"/>
        <end position="681"/>
    </location>
</feature>
<keyword evidence="2 6" id="KW-0812">Transmembrane</keyword>
<feature type="transmembrane region" description="Helical" evidence="6">
    <location>
        <begin position="158"/>
        <end position="177"/>
    </location>
</feature>
<keyword evidence="8" id="KW-1185">Reference proteome</keyword>
<feature type="transmembrane region" description="Helical" evidence="6">
    <location>
        <begin position="91"/>
        <end position="113"/>
    </location>
</feature>
<dbReference type="GO" id="GO:0016020">
    <property type="term" value="C:membrane"/>
    <property type="evidence" value="ECO:0007669"/>
    <property type="project" value="UniProtKB-SubCell"/>
</dbReference>
<dbReference type="Ensembl" id="ENSMSIT00000013550.1">
    <property type="protein sequence ID" value="ENSMSIP00000010702.1"/>
    <property type="gene ID" value="ENSMSIG00000009359.1"/>
</dbReference>
<dbReference type="Pfam" id="PF03619">
    <property type="entry name" value="Solute_trans_a"/>
    <property type="match status" value="1"/>
</dbReference>
<feature type="transmembrane region" description="Helical" evidence="6">
    <location>
        <begin position="59"/>
        <end position="79"/>
    </location>
</feature>
<dbReference type="Proteomes" id="UP000694415">
    <property type="component" value="Unplaced"/>
</dbReference>
<evidence type="ECO:0000256" key="5">
    <source>
        <dbReference type="SAM" id="MobiDB-lite"/>
    </source>
</evidence>
<feature type="compositionally biased region" description="Low complexity" evidence="5">
    <location>
        <begin position="682"/>
        <end position="704"/>
    </location>
</feature>
<evidence type="ECO:0000256" key="1">
    <source>
        <dbReference type="ARBA" id="ARBA00004141"/>
    </source>
</evidence>
<feature type="transmembrane region" description="Helical" evidence="6">
    <location>
        <begin position="125"/>
        <end position="146"/>
    </location>
</feature>
<evidence type="ECO:0000256" key="4">
    <source>
        <dbReference type="ARBA" id="ARBA00023136"/>
    </source>
</evidence>
<dbReference type="SMART" id="SM01417">
    <property type="entry name" value="Solute_trans_a"/>
    <property type="match status" value="1"/>
</dbReference>
<sequence>MSSATVEVPKPAPAEKTTEKANLPNSWFGSIIQLLKENLLQNMPCACNRNNWRRWIRPLLVLFYATAILVAVPICIWKFQKMKVGMHTKSWFIAGIFLLLTIPVSLWGILQHLVHYTQPELQKPIIRILWMVPIYSVDSWVALIYPKIAIYVDTWRECYEAYVIYNFMIFLTNYLTIRFPNLILHLEAKDQQNHILPLCCCPPWAMGEMLLFRCKLGVLQYTVVRPITTVTALVCEILDVYDEGNFGFSNAWTYLVILNNLSQLFAMYCLLLFYKVLKEELSPIQPVGKFLCVKLVVFVSFWQAVLIALLVKVGVISEKRTWEWQSAEAVATGLQDFIICIEMFFAAIAHHYTFSYKPYVHEAEEGSCFDSFLAMWDVSDIRDDISEQVRRVGRTMRGYPKKKCFPGDPDHNEHSSLLSSSSQDLTSGSSKVPSPGGLYQGFGHTISSQSPISIASIYEEIMNDIPEEQQKLLDPGQDVTINIPEEQQKLNTGKDVMLDRQTITSPRPISIASICEEIMIDIPEEQQKLTDTGQDVMINRQTITPPRPISLPIVYEKVLIDIPEQQQKLIDTGKNVMIDRQTIISPRPISITSIYEEVLIDIPEKQQKLNDTGKNVMINIPEEQQKLIDKCKDVMIDIPEQNAIPDNSQYQDQEQIVTLQALFPSTETSENSMIDTSESQQESSDLCTESSDSSTESSDLSTDP</sequence>
<dbReference type="AlphaFoldDB" id="A0A8C6GSP0"/>
<proteinExistence type="predicted"/>
<evidence type="ECO:0000256" key="3">
    <source>
        <dbReference type="ARBA" id="ARBA00022989"/>
    </source>
</evidence>
<evidence type="ECO:0000256" key="6">
    <source>
        <dbReference type="SAM" id="Phobius"/>
    </source>
</evidence>
<comment type="subcellular location">
    <subcellularLocation>
        <location evidence="1">Membrane</location>
        <topology evidence="1">Multi-pass membrane protein</topology>
    </subcellularLocation>
</comment>
<feature type="transmembrane region" description="Helical" evidence="6">
    <location>
        <begin position="295"/>
        <end position="317"/>
    </location>
</feature>
<keyword evidence="3 6" id="KW-1133">Transmembrane helix</keyword>
<dbReference type="PANTHER" id="PTHR23423">
    <property type="entry name" value="ORGANIC SOLUTE TRANSPORTER-RELATED"/>
    <property type="match status" value="1"/>
</dbReference>
<reference evidence="7" key="1">
    <citation type="submission" date="2025-08" db="UniProtKB">
        <authorList>
            <consortium name="Ensembl"/>
        </authorList>
    </citation>
    <scope>IDENTIFICATION</scope>
</reference>
<evidence type="ECO:0000256" key="2">
    <source>
        <dbReference type="ARBA" id="ARBA00022692"/>
    </source>
</evidence>
<accession>A0A8C6GSP0</accession>
<feature type="region of interest" description="Disordered" evidence="5">
    <location>
        <begin position="664"/>
        <end position="704"/>
    </location>
</feature>
<keyword evidence="4 6" id="KW-0472">Membrane</keyword>
<feature type="compositionally biased region" description="Low complexity" evidence="5">
    <location>
        <begin position="415"/>
        <end position="430"/>
    </location>
</feature>
<reference evidence="7" key="2">
    <citation type="submission" date="2025-09" db="UniProtKB">
        <authorList>
            <consortium name="Ensembl"/>
        </authorList>
    </citation>
    <scope>IDENTIFICATION</scope>
</reference>
<name>A0A8C6GSP0_MUSSI</name>
<dbReference type="InterPro" id="IPR005178">
    <property type="entry name" value="Ostalpha/TMEM184C"/>
</dbReference>
<evidence type="ECO:0000313" key="8">
    <source>
        <dbReference type="Proteomes" id="UP000694415"/>
    </source>
</evidence>
<protein>
    <submittedName>
        <fullName evidence="7">Transmembrane protein 184C</fullName>
    </submittedName>
</protein>
<feature type="transmembrane region" description="Helical" evidence="6">
    <location>
        <begin position="251"/>
        <end position="274"/>
    </location>
</feature>
<feature type="region of interest" description="Disordered" evidence="5">
    <location>
        <begin position="400"/>
        <end position="436"/>
    </location>
</feature>
<dbReference type="GeneTree" id="ENSGT00940000155201"/>